<dbReference type="PANTHER" id="PTHR43169">
    <property type="entry name" value="EXSB FAMILY PROTEIN"/>
    <property type="match status" value="1"/>
</dbReference>
<keyword evidence="2" id="KW-1185">Reference proteome</keyword>
<dbReference type="RefSeq" id="WP_128694865.1">
    <property type="nucleotide sequence ID" value="NZ_LHQS01000004.1"/>
</dbReference>
<accession>A0A498GZK6</accession>
<dbReference type="InterPro" id="IPR052188">
    <property type="entry name" value="Ni-pincer_cofactor_biosynth"/>
</dbReference>
<dbReference type="InterPro" id="IPR005232">
    <property type="entry name" value="LarE"/>
</dbReference>
<organism evidence="1 2">
    <name type="scientific">Methanoculleus taiwanensis</name>
    <dbReference type="NCBI Taxonomy" id="1550565"/>
    <lineage>
        <taxon>Archaea</taxon>
        <taxon>Methanobacteriati</taxon>
        <taxon>Methanobacteriota</taxon>
        <taxon>Stenosarchaea group</taxon>
        <taxon>Methanomicrobia</taxon>
        <taxon>Methanomicrobiales</taxon>
        <taxon>Methanomicrobiaceae</taxon>
        <taxon>Methanoculleus</taxon>
    </lineage>
</organism>
<dbReference type="AlphaFoldDB" id="A0A498GZK6"/>
<dbReference type="PIRSF" id="PIRSF006661">
    <property type="entry name" value="PP-lp_UCP006661"/>
    <property type="match status" value="1"/>
</dbReference>
<sequence>MAMLERLDEVLKSYGPFAVALSGGTDSSVLLAYAHGLGLRVMGISVDTGMSPPGELEAAERLAAGLGVPYTLVRQEMLSIPEVQENLPNRCYVCKREMMRAIIREAKRYGYMVVADGTHAGDLPGDRPGMAALRELGIVSPFAEVGMDKDDIVTLAAVLKIPVHPPSSCLATRIPAGSPLTRECLEMVGRAETLLRGVVAGMLRVRCVGRRAFIEADPAEHPLILPLLPEIKRLGFTDAVLVPGGYRQGGADAWKR</sequence>
<dbReference type="EMBL" id="LHQS01000004">
    <property type="protein sequence ID" value="RXE55076.1"/>
    <property type="molecule type" value="Genomic_DNA"/>
</dbReference>
<dbReference type="Gene3D" id="3.40.50.620">
    <property type="entry name" value="HUPs"/>
    <property type="match status" value="1"/>
</dbReference>
<dbReference type="Pfam" id="PF06508">
    <property type="entry name" value="QueC"/>
    <property type="match status" value="1"/>
</dbReference>
<gene>
    <name evidence="1" type="ORF">ABH15_12615</name>
</gene>
<dbReference type="PANTHER" id="PTHR43169:SF2">
    <property type="entry name" value="NAD_GMP SYNTHASE DOMAIN-CONTAINING PROTEIN"/>
    <property type="match status" value="1"/>
</dbReference>
<name>A0A498GZK6_9EURY</name>
<comment type="caution">
    <text evidence="1">The sequence shown here is derived from an EMBL/GenBank/DDBJ whole genome shotgun (WGS) entry which is preliminary data.</text>
</comment>
<reference evidence="1 2" key="1">
    <citation type="journal article" date="2015" name="Int. J. Syst. Evol. Microbiol.">
        <title>Methanoculleus taiwanensis sp. nov., a methanogen isolated from deep marine sediment at the deformation front area near Taiwan.</title>
        <authorList>
            <person name="Weng C.Y."/>
            <person name="Chen S.C."/>
            <person name="Lai M.C."/>
            <person name="Wu S.Y."/>
            <person name="Lin S."/>
            <person name="Yang T.F."/>
            <person name="Chen P.C."/>
        </authorList>
    </citation>
    <scope>NUCLEOTIDE SEQUENCE [LARGE SCALE GENOMIC DNA]</scope>
    <source>
        <strain evidence="1 2">CYW4</strain>
    </source>
</reference>
<evidence type="ECO:0000313" key="2">
    <source>
        <dbReference type="Proteomes" id="UP000290932"/>
    </source>
</evidence>
<dbReference type="SUPFAM" id="SSF52402">
    <property type="entry name" value="Adenine nucleotide alpha hydrolases-like"/>
    <property type="match status" value="1"/>
</dbReference>
<protein>
    <submittedName>
        <fullName evidence="1">ExsB family transcriptional regulator</fullName>
    </submittedName>
</protein>
<dbReference type="GO" id="GO:0016783">
    <property type="term" value="F:sulfurtransferase activity"/>
    <property type="evidence" value="ECO:0007669"/>
    <property type="project" value="InterPro"/>
</dbReference>
<dbReference type="NCBIfam" id="TIGR00268">
    <property type="entry name" value="ATP-dependent sacrificial sulfur transferase LarE"/>
    <property type="match status" value="1"/>
</dbReference>
<dbReference type="InterPro" id="IPR014729">
    <property type="entry name" value="Rossmann-like_a/b/a_fold"/>
</dbReference>
<dbReference type="OrthoDB" id="61764at2157"/>
<evidence type="ECO:0000313" key="1">
    <source>
        <dbReference type="EMBL" id="RXE55076.1"/>
    </source>
</evidence>
<dbReference type="Proteomes" id="UP000290932">
    <property type="component" value="Unassembled WGS sequence"/>
</dbReference>
<proteinExistence type="predicted"/>
<dbReference type="InterPro" id="IPR018317">
    <property type="entry name" value="QueC"/>
</dbReference>